<organism evidence="6 7">
    <name type="scientific">Tuber borchii</name>
    <name type="common">White truffle</name>
    <dbReference type="NCBI Taxonomy" id="42251"/>
    <lineage>
        <taxon>Eukaryota</taxon>
        <taxon>Fungi</taxon>
        <taxon>Dikarya</taxon>
        <taxon>Ascomycota</taxon>
        <taxon>Pezizomycotina</taxon>
        <taxon>Pezizomycetes</taxon>
        <taxon>Pezizales</taxon>
        <taxon>Tuberaceae</taxon>
        <taxon>Tuber</taxon>
    </lineage>
</organism>
<evidence type="ECO:0000256" key="5">
    <source>
        <dbReference type="RuleBase" id="RU000461"/>
    </source>
</evidence>
<dbReference type="SUPFAM" id="SSF48264">
    <property type="entry name" value="Cytochrome P450"/>
    <property type="match status" value="1"/>
</dbReference>
<dbReference type="InterPro" id="IPR036396">
    <property type="entry name" value="Cyt_P450_sf"/>
</dbReference>
<keyword evidence="3 4" id="KW-0408">Iron</keyword>
<evidence type="ECO:0000256" key="1">
    <source>
        <dbReference type="ARBA" id="ARBA00001971"/>
    </source>
</evidence>
<keyword evidence="5" id="KW-0503">Monooxygenase</keyword>
<dbReference type="EMBL" id="NESQ01000145">
    <property type="protein sequence ID" value="PUU77679.1"/>
    <property type="molecule type" value="Genomic_DNA"/>
</dbReference>
<keyword evidence="5" id="KW-0560">Oxidoreductase</keyword>
<feature type="binding site" description="axial binding residue" evidence="4">
    <location>
        <position position="500"/>
    </location>
    <ligand>
        <name>heme</name>
        <dbReference type="ChEBI" id="CHEBI:30413"/>
    </ligand>
    <ligandPart>
        <name>Fe</name>
        <dbReference type="ChEBI" id="CHEBI:18248"/>
    </ligandPart>
</feature>
<dbReference type="GO" id="GO:0004497">
    <property type="term" value="F:monooxygenase activity"/>
    <property type="evidence" value="ECO:0007669"/>
    <property type="project" value="UniProtKB-KW"/>
</dbReference>
<comment type="cofactor">
    <cofactor evidence="1 4">
        <name>heme</name>
        <dbReference type="ChEBI" id="CHEBI:30413"/>
    </cofactor>
</comment>
<evidence type="ECO:0000313" key="7">
    <source>
        <dbReference type="Proteomes" id="UP000244722"/>
    </source>
</evidence>
<dbReference type="PRINTS" id="PR00463">
    <property type="entry name" value="EP450I"/>
</dbReference>
<dbReference type="OrthoDB" id="1470350at2759"/>
<dbReference type="PRINTS" id="PR00385">
    <property type="entry name" value="P450"/>
</dbReference>
<dbReference type="Pfam" id="PF00067">
    <property type="entry name" value="p450"/>
    <property type="match status" value="1"/>
</dbReference>
<name>A0A2T6ZQB2_TUBBO</name>
<dbReference type="InterPro" id="IPR001128">
    <property type="entry name" value="Cyt_P450"/>
</dbReference>
<keyword evidence="7" id="KW-1185">Reference proteome</keyword>
<keyword evidence="2 4" id="KW-0479">Metal-binding</keyword>
<dbReference type="PROSITE" id="PS00086">
    <property type="entry name" value="CYTOCHROME_P450"/>
    <property type="match status" value="1"/>
</dbReference>
<comment type="caution">
    <text evidence="6">The sequence shown here is derived from an EMBL/GenBank/DDBJ whole genome shotgun (WGS) entry which is preliminary data.</text>
</comment>
<dbReference type="GO" id="GO:0020037">
    <property type="term" value="F:heme binding"/>
    <property type="evidence" value="ECO:0007669"/>
    <property type="project" value="InterPro"/>
</dbReference>
<dbReference type="GO" id="GO:0016705">
    <property type="term" value="F:oxidoreductase activity, acting on paired donors, with incorporation or reduction of molecular oxygen"/>
    <property type="evidence" value="ECO:0007669"/>
    <property type="project" value="InterPro"/>
</dbReference>
<evidence type="ECO:0000256" key="4">
    <source>
        <dbReference type="PIRSR" id="PIRSR602401-1"/>
    </source>
</evidence>
<dbReference type="PANTHER" id="PTHR24305">
    <property type="entry name" value="CYTOCHROME P450"/>
    <property type="match status" value="1"/>
</dbReference>
<dbReference type="Gene3D" id="1.10.630.10">
    <property type="entry name" value="Cytochrome P450"/>
    <property type="match status" value="1"/>
</dbReference>
<dbReference type="InterPro" id="IPR002401">
    <property type="entry name" value="Cyt_P450_E_grp-I"/>
</dbReference>
<comment type="similarity">
    <text evidence="5">Belongs to the cytochrome P450 family.</text>
</comment>
<evidence type="ECO:0000313" key="6">
    <source>
        <dbReference type="EMBL" id="PUU77679.1"/>
    </source>
</evidence>
<gene>
    <name evidence="6" type="ORF">B9Z19DRAFT_1085747</name>
</gene>
<dbReference type="InterPro" id="IPR050121">
    <property type="entry name" value="Cytochrome_P450_monoxygenase"/>
</dbReference>
<dbReference type="InterPro" id="IPR017972">
    <property type="entry name" value="Cyt_P450_CS"/>
</dbReference>
<dbReference type="PANTHER" id="PTHR24305:SF223">
    <property type="entry name" value="CYTOCHROME P450-DIT2"/>
    <property type="match status" value="1"/>
</dbReference>
<protein>
    <submittedName>
        <fullName evidence="6">Cytochrome P450</fullName>
    </submittedName>
</protein>
<dbReference type="Proteomes" id="UP000244722">
    <property type="component" value="Unassembled WGS sequence"/>
</dbReference>
<dbReference type="AlphaFoldDB" id="A0A2T6ZQB2"/>
<dbReference type="STRING" id="42251.A0A2T6ZQB2"/>
<keyword evidence="4 5" id="KW-0349">Heme</keyword>
<proteinExistence type="inferred from homology"/>
<evidence type="ECO:0000256" key="2">
    <source>
        <dbReference type="ARBA" id="ARBA00022723"/>
    </source>
</evidence>
<sequence length="570" mass="64810">MLAPIFLTTALLYIGYTCYSLHILLCKVRPLGIPYFVVPFYPSPFVRVFIFPLMKLLIKVSGLTHPRFFLMASDWQVRQRYEIYRLIGSDIFFTVTPWKIILCVADPDMAVEVLAGKDENGELYPKPERVSKVMGLFGENVLTVEGAVWRGHRKIAGPVIGKSSLSIVWEESLTQIKQMIQYYDKHEATNTSYRDFRRATLGVIAHAGFSKVMEWVPLTAAIAKEKDSEGSYQKYLHVLFENFKWTTIAPSWILEMLPFKALREAGGAANGFRFFMNEWFEEKKAKIELDNKTALKPFREDLMESLVRSSGLDKGSTLETPLLSKSEVIGNAFIFILAGHETTAHTIANAIYFLAMYPEYQVKLQEEIDSILGDSDHSLTSYETHFDAFSSGWIAAIMFETLRLIPAVIITTRHMGPSPRTFPRAGGQRPITLPPGIESMIQIIGLAHNPKYWTQPGKTEAESAISEFRPERWLPKSGDNIMFKPYNGSYIPFSIGTRGCIGKKFAHVEFTAIMIGLFREMSVEFDSCGGRKTFEEARLECLAQMEKFESKITLQPSGEMPSIKWVRRRR</sequence>
<accession>A0A2T6ZQB2</accession>
<evidence type="ECO:0000256" key="3">
    <source>
        <dbReference type="ARBA" id="ARBA00023004"/>
    </source>
</evidence>
<reference evidence="6 7" key="1">
    <citation type="submission" date="2017-04" db="EMBL/GenBank/DDBJ databases">
        <title>Draft genome sequence of Tuber borchii Vittad., a whitish edible truffle.</title>
        <authorList>
            <consortium name="DOE Joint Genome Institute"/>
            <person name="Murat C."/>
            <person name="Kuo A."/>
            <person name="Barry K.W."/>
            <person name="Clum A."/>
            <person name="Dockter R.B."/>
            <person name="Fauchery L."/>
            <person name="Iotti M."/>
            <person name="Kohler A."/>
            <person name="Labutti K."/>
            <person name="Lindquist E.A."/>
            <person name="Lipzen A."/>
            <person name="Ohm R.A."/>
            <person name="Wang M."/>
            <person name="Grigoriev I.V."/>
            <person name="Zambonelli A."/>
            <person name="Martin F.M."/>
        </authorList>
    </citation>
    <scope>NUCLEOTIDE SEQUENCE [LARGE SCALE GENOMIC DNA]</scope>
    <source>
        <strain evidence="6 7">Tbo3840</strain>
    </source>
</reference>
<dbReference type="GO" id="GO:0005506">
    <property type="term" value="F:iron ion binding"/>
    <property type="evidence" value="ECO:0007669"/>
    <property type="project" value="InterPro"/>
</dbReference>